<feature type="domain" description="ABC transporter" evidence="8">
    <location>
        <begin position="377"/>
        <end position="635"/>
    </location>
</feature>
<evidence type="ECO:0000256" key="1">
    <source>
        <dbReference type="ARBA" id="ARBA00004141"/>
    </source>
</evidence>
<dbReference type="GO" id="GO:0005524">
    <property type="term" value="F:ATP binding"/>
    <property type="evidence" value="ECO:0007669"/>
    <property type="project" value="UniProtKB-KW"/>
</dbReference>
<feature type="transmembrane region" description="Helical" evidence="7">
    <location>
        <begin position="280"/>
        <end position="298"/>
    </location>
</feature>
<dbReference type="AlphaFoldDB" id="A0ABD6BV51"/>
<dbReference type="PROSITE" id="PS50929">
    <property type="entry name" value="ABC_TM1F"/>
    <property type="match status" value="1"/>
</dbReference>
<keyword evidence="4 10" id="KW-0067">ATP-binding</keyword>
<feature type="domain" description="ABC transmembrane type-1" evidence="9">
    <location>
        <begin position="36"/>
        <end position="343"/>
    </location>
</feature>
<sequence length="650" mass="71030">MGDEHGSFSEIRQSVDGHSMKGLLRYCLPYWRRLSVGTVAAFVVRLSRLIPPLLVGVAIDRVIMQGTGEGGLLVSAGLIPEGQIAGEAARLQFLEQLVIIAGAAYVVRSLARFASRYLFMSTAQKVQRDLRNDTYDHIQRLSLGFFATHQTGAMMSVLNQDVNRLEQFLNTEIRQAIRVVATVGGIAAIMFWYSPKVAVIALAPVPIIGLASGKFLTWIEPKYRGIRETVSRLNSRLENNLGGARVIKTFNRYDFELDRVSDQSEHYHDEKVGAIKIRRAFFSSLRVITGLVFVAMLWVVGSDIVTGSSSALEAGVVATFFMLLRRLYAPMRRVGKTANKYQLAKSSSERVFGILGHEPEVTTPEDAYVPEGVDGHVEFDDVTFAYDENETILNGVDLGVEAGQTVGLAGTTGAGKSTLLKLLPRFYDVDESRRLSSANQTQSDDVDSGAVRVDDVDVREWDLASLREHVGIVEQNPYMFSGTAEENIAYGDLSVLSGDDEGVSETVVDAAKAAEAHEFITDLPEGYDTQIGERGVKLSGGQRQRLAIARALLNDPEIVILDEATSDVDTETEEQIQQSLDRLTEDRTAFVIAHRLSTIKDADRIVVMENGQVAETGSHEELLARDGDYAKLWGMQAGGGGSAGVATGDD</sequence>
<evidence type="ECO:0000256" key="4">
    <source>
        <dbReference type="ARBA" id="ARBA00022840"/>
    </source>
</evidence>
<dbReference type="Proteomes" id="UP001597139">
    <property type="component" value="Unassembled WGS sequence"/>
</dbReference>
<dbReference type="Gene3D" id="3.40.50.300">
    <property type="entry name" value="P-loop containing nucleotide triphosphate hydrolases"/>
    <property type="match status" value="1"/>
</dbReference>
<dbReference type="InterPro" id="IPR039421">
    <property type="entry name" value="Type_1_exporter"/>
</dbReference>
<accession>A0ABD6BV51</accession>
<evidence type="ECO:0000259" key="9">
    <source>
        <dbReference type="PROSITE" id="PS50929"/>
    </source>
</evidence>
<dbReference type="SUPFAM" id="SSF52540">
    <property type="entry name" value="P-loop containing nucleoside triphosphate hydrolases"/>
    <property type="match status" value="1"/>
</dbReference>
<dbReference type="CDD" id="cd18565">
    <property type="entry name" value="ABC_6TM_exporter_like"/>
    <property type="match status" value="1"/>
</dbReference>
<dbReference type="Pfam" id="PF00664">
    <property type="entry name" value="ABC_membrane"/>
    <property type="match status" value="1"/>
</dbReference>
<keyword evidence="6 7" id="KW-0472">Membrane</keyword>
<dbReference type="InterPro" id="IPR036640">
    <property type="entry name" value="ABC1_TM_sf"/>
</dbReference>
<evidence type="ECO:0000256" key="2">
    <source>
        <dbReference type="ARBA" id="ARBA00022692"/>
    </source>
</evidence>
<feature type="transmembrane region" description="Helical" evidence="7">
    <location>
        <begin position="199"/>
        <end position="219"/>
    </location>
</feature>
<dbReference type="InterPro" id="IPR027417">
    <property type="entry name" value="P-loop_NTPase"/>
</dbReference>
<organism evidence="10 11">
    <name type="scientific">Halolamina litorea</name>
    <dbReference type="NCBI Taxonomy" id="1515593"/>
    <lineage>
        <taxon>Archaea</taxon>
        <taxon>Methanobacteriati</taxon>
        <taxon>Methanobacteriota</taxon>
        <taxon>Stenosarchaea group</taxon>
        <taxon>Halobacteria</taxon>
        <taxon>Halobacteriales</taxon>
        <taxon>Haloferacaceae</taxon>
    </lineage>
</organism>
<keyword evidence="2 7" id="KW-0812">Transmembrane</keyword>
<dbReference type="FunFam" id="3.40.50.300:FF:000218">
    <property type="entry name" value="Multidrug ABC transporter ATP-binding protein"/>
    <property type="match status" value="1"/>
</dbReference>
<dbReference type="PANTHER" id="PTHR24221:SF654">
    <property type="entry name" value="ATP-BINDING CASSETTE SUB-FAMILY B MEMBER 6"/>
    <property type="match status" value="1"/>
</dbReference>
<dbReference type="SMART" id="SM00382">
    <property type="entry name" value="AAA"/>
    <property type="match status" value="1"/>
</dbReference>
<dbReference type="PROSITE" id="PS50893">
    <property type="entry name" value="ABC_TRANSPORTER_2"/>
    <property type="match status" value="1"/>
</dbReference>
<dbReference type="RefSeq" id="WP_267647316.1">
    <property type="nucleotide sequence ID" value="NZ_JANHGR010000002.1"/>
</dbReference>
<keyword evidence="5 7" id="KW-1133">Transmembrane helix</keyword>
<feature type="transmembrane region" description="Helical" evidence="7">
    <location>
        <begin position="304"/>
        <end position="324"/>
    </location>
</feature>
<gene>
    <name evidence="10" type="ORF">ACFSAU_15685</name>
</gene>
<dbReference type="Gene3D" id="1.20.1560.10">
    <property type="entry name" value="ABC transporter type 1, transmembrane domain"/>
    <property type="match status" value="1"/>
</dbReference>
<evidence type="ECO:0000256" key="3">
    <source>
        <dbReference type="ARBA" id="ARBA00022741"/>
    </source>
</evidence>
<dbReference type="SUPFAM" id="SSF90123">
    <property type="entry name" value="ABC transporter transmembrane region"/>
    <property type="match status" value="1"/>
</dbReference>
<feature type="transmembrane region" description="Helical" evidence="7">
    <location>
        <begin position="176"/>
        <end position="193"/>
    </location>
</feature>
<reference evidence="10 11" key="1">
    <citation type="journal article" date="2019" name="Int. J. Syst. Evol. Microbiol.">
        <title>The Global Catalogue of Microorganisms (GCM) 10K type strain sequencing project: providing services to taxonomists for standard genome sequencing and annotation.</title>
        <authorList>
            <consortium name="The Broad Institute Genomics Platform"/>
            <consortium name="The Broad Institute Genome Sequencing Center for Infectious Disease"/>
            <person name="Wu L."/>
            <person name="Ma J."/>
        </authorList>
    </citation>
    <scope>NUCLEOTIDE SEQUENCE [LARGE SCALE GENOMIC DNA]</scope>
    <source>
        <strain evidence="10 11">CGMCC 1.12859</strain>
    </source>
</reference>
<evidence type="ECO:0000256" key="5">
    <source>
        <dbReference type="ARBA" id="ARBA00022989"/>
    </source>
</evidence>
<evidence type="ECO:0000313" key="10">
    <source>
        <dbReference type="EMBL" id="MFD1568936.1"/>
    </source>
</evidence>
<protein>
    <submittedName>
        <fullName evidence="10">ABC transporter ATP-binding protein</fullName>
    </submittedName>
</protein>
<proteinExistence type="predicted"/>
<keyword evidence="3" id="KW-0547">Nucleotide-binding</keyword>
<dbReference type="Pfam" id="PF00005">
    <property type="entry name" value="ABC_tran"/>
    <property type="match status" value="1"/>
</dbReference>
<dbReference type="EMBL" id="JBHUCZ010000028">
    <property type="protein sequence ID" value="MFD1568936.1"/>
    <property type="molecule type" value="Genomic_DNA"/>
</dbReference>
<dbReference type="InterPro" id="IPR003439">
    <property type="entry name" value="ABC_transporter-like_ATP-bd"/>
</dbReference>
<comment type="subcellular location">
    <subcellularLocation>
        <location evidence="1">Membrane</location>
        <topology evidence="1">Multi-pass membrane protein</topology>
    </subcellularLocation>
</comment>
<evidence type="ECO:0000256" key="6">
    <source>
        <dbReference type="ARBA" id="ARBA00023136"/>
    </source>
</evidence>
<comment type="caution">
    <text evidence="10">The sequence shown here is derived from an EMBL/GenBank/DDBJ whole genome shotgun (WGS) entry which is preliminary data.</text>
</comment>
<dbReference type="InterPro" id="IPR017871">
    <property type="entry name" value="ABC_transporter-like_CS"/>
</dbReference>
<evidence type="ECO:0000256" key="7">
    <source>
        <dbReference type="SAM" id="Phobius"/>
    </source>
</evidence>
<dbReference type="GO" id="GO:0016020">
    <property type="term" value="C:membrane"/>
    <property type="evidence" value="ECO:0007669"/>
    <property type="project" value="UniProtKB-SubCell"/>
</dbReference>
<evidence type="ECO:0000259" key="8">
    <source>
        <dbReference type="PROSITE" id="PS50893"/>
    </source>
</evidence>
<dbReference type="InterPro" id="IPR011527">
    <property type="entry name" value="ABC1_TM_dom"/>
</dbReference>
<evidence type="ECO:0000313" key="11">
    <source>
        <dbReference type="Proteomes" id="UP001597139"/>
    </source>
</evidence>
<dbReference type="PANTHER" id="PTHR24221">
    <property type="entry name" value="ATP-BINDING CASSETTE SUB-FAMILY B"/>
    <property type="match status" value="1"/>
</dbReference>
<dbReference type="PROSITE" id="PS00211">
    <property type="entry name" value="ABC_TRANSPORTER_1"/>
    <property type="match status" value="1"/>
</dbReference>
<name>A0ABD6BV51_9EURY</name>
<keyword evidence="11" id="KW-1185">Reference proteome</keyword>
<dbReference type="InterPro" id="IPR003593">
    <property type="entry name" value="AAA+_ATPase"/>
</dbReference>